<protein>
    <submittedName>
        <fullName evidence="1">Winged helix-turn-helix domain-containing protein</fullName>
    </submittedName>
</protein>
<proteinExistence type="predicted"/>
<reference evidence="1 2" key="1">
    <citation type="submission" date="2019-01" db="EMBL/GenBank/DDBJ databases">
        <title>Ktedonosporobacter rubrisoli SCAWS-G2.</title>
        <authorList>
            <person name="Huang Y."/>
            <person name="Yan B."/>
        </authorList>
    </citation>
    <scope>NUCLEOTIDE SEQUENCE [LARGE SCALE GENOMIC DNA]</scope>
    <source>
        <strain evidence="1 2">SCAWS-G2</strain>
    </source>
</reference>
<organism evidence="1 2">
    <name type="scientific">Ktedonosporobacter rubrisoli</name>
    <dbReference type="NCBI Taxonomy" id="2509675"/>
    <lineage>
        <taxon>Bacteria</taxon>
        <taxon>Bacillati</taxon>
        <taxon>Chloroflexota</taxon>
        <taxon>Ktedonobacteria</taxon>
        <taxon>Ktedonobacterales</taxon>
        <taxon>Ktedonosporobacteraceae</taxon>
        <taxon>Ktedonosporobacter</taxon>
    </lineage>
</organism>
<dbReference type="PANTHER" id="PTHR30528">
    <property type="entry name" value="CYTOPLASMIC PROTEIN"/>
    <property type="match status" value="1"/>
</dbReference>
<dbReference type="AlphaFoldDB" id="A0A4P6JLL7"/>
<sequence>MLTIDIDTARRFILGKQGLWPGRRWRGREGTEQAIRSMEYLQLDPLRIIARSQDIKLHSRVLDYAPDMWEELAYQQRKFFDWGGWLAVRPMDELPHWRVVMRRERDGVYGDSRICRLGREHAVAIDEMRAILRERGTVSNRDFEMAKRTRTQHYRGRKDSALALYYLWRIGEVMTHHRKNFERVYALTETVAPAHLINESDEVEADRFLIKKDISFSGLARPSRGAESFRGYGQPDSVAKDLLGAMLADGELIEVKVEGWKAVHYALGSDAAVLHELCAGRVPEDWTPLGTSTTEEAVFLAPLDHVCARGRAKVVFGFEYVWEVYKPEQQRKFGYYTLPVLWGDRLVARFDSKLDRATNTFIILGLWLEDEATGHDEAFAAALARGFARFITFLGASKLDATAIREPLLRQRVCACSAFPPSPKQAEGQVSAP</sequence>
<gene>
    <name evidence="1" type="ORF">EPA93_08895</name>
</gene>
<dbReference type="Pfam" id="PF06224">
    <property type="entry name" value="AlkZ-like"/>
    <property type="match status" value="1"/>
</dbReference>
<dbReference type="InterPro" id="IPR009351">
    <property type="entry name" value="AlkZ-like"/>
</dbReference>
<evidence type="ECO:0000313" key="2">
    <source>
        <dbReference type="Proteomes" id="UP000290365"/>
    </source>
</evidence>
<dbReference type="EMBL" id="CP035758">
    <property type="protein sequence ID" value="QBD76119.1"/>
    <property type="molecule type" value="Genomic_DNA"/>
</dbReference>
<dbReference type="OrthoDB" id="9787207at2"/>
<dbReference type="KEGG" id="kbs:EPA93_08895"/>
<evidence type="ECO:0000313" key="1">
    <source>
        <dbReference type="EMBL" id="QBD76119.1"/>
    </source>
</evidence>
<dbReference type="PANTHER" id="PTHR30528:SF0">
    <property type="entry name" value="CYTOPLASMIC PROTEIN"/>
    <property type="match status" value="1"/>
</dbReference>
<dbReference type="Proteomes" id="UP000290365">
    <property type="component" value="Chromosome"/>
</dbReference>
<keyword evidence="2" id="KW-1185">Reference proteome</keyword>
<accession>A0A4P6JLL7</accession>
<dbReference type="RefSeq" id="WP_129886714.1">
    <property type="nucleotide sequence ID" value="NZ_CP035758.1"/>
</dbReference>
<name>A0A4P6JLL7_KTERU</name>